<organism evidence="2">
    <name type="scientific">Fusarium oxysporum f. sp. vasinfectum 25433</name>
    <dbReference type="NCBI Taxonomy" id="1089449"/>
    <lineage>
        <taxon>Eukaryota</taxon>
        <taxon>Fungi</taxon>
        <taxon>Dikarya</taxon>
        <taxon>Ascomycota</taxon>
        <taxon>Pezizomycotina</taxon>
        <taxon>Sordariomycetes</taxon>
        <taxon>Hypocreomycetidae</taxon>
        <taxon>Hypocreales</taxon>
        <taxon>Nectriaceae</taxon>
        <taxon>Fusarium</taxon>
        <taxon>Fusarium oxysporum species complex</taxon>
    </lineage>
</organism>
<protein>
    <submittedName>
        <fullName evidence="2">Uncharacterized protein</fullName>
    </submittedName>
</protein>
<dbReference type="EMBL" id="JH657919">
    <property type="protein sequence ID" value="EXM34811.1"/>
    <property type="molecule type" value="Genomic_DNA"/>
</dbReference>
<accession>X0MN55</accession>
<sequence>MILVYTPNSTDPTTKPNFLFPSPTLPQSLPSSSCLWPLLSPPPPSFSLSLNNITNKPLQQIRSCLQTIGDVIMAIIGGIGRIITAIVNGIVAFCSILVRFLTCGYCGSKGGRAKRRGHSHMRTTRV</sequence>
<keyword evidence="1" id="KW-0472">Membrane</keyword>
<evidence type="ECO:0000313" key="2">
    <source>
        <dbReference type="EMBL" id="EXM34811.1"/>
    </source>
</evidence>
<keyword evidence="1" id="KW-1133">Transmembrane helix</keyword>
<feature type="transmembrane region" description="Helical" evidence="1">
    <location>
        <begin position="89"/>
        <end position="107"/>
    </location>
</feature>
<gene>
    <name evidence="2" type="ORF">FOTG_01494</name>
</gene>
<reference evidence="2" key="2">
    <citation type="submission" date="2012-05" db="EMBL/GenBank/DDBJ databases">
        <title>The Genome Annotation of Fusarium oxysporum Cotton.</title>
        <authorList>
            <consortium name="The Broad Institute Genomics Platform"/>
            <person name="Ma L.-J."/>
            <person name="Corby-Kistler H."/>
            <person name="Broz K."/>
            <person name="Gale L.R."/>
            <person name="Jonkers W."/>
            <person name="O'Donnell K."/>
            <person name="Ploetz R."/>
            <person name="Steinberg C."/>
            <person name="Schwartz D.C."/>
            <person name="VanEtten H."/>
            <person name="Zhou S."/>
            <person name="Young S.K."/>
            <person name="Zeng Q."/>
            <person name="Gargeya S."/>
            <person name="Fitzgerald M."/>
            <person name="Abouelleil A."/>
            <person name="Alvarado L."/>
            <person name="Chapman S.B."/>
            <person name="Gainer-Dewar J."/>
            <person name="Goldberg J."/>
            <person name="Griggs A."/>
            <person name="Gujja S."/>
            <person name="Hansen M."/>
            <person name="Howarth C."/>
            <person name="Imamovic A."/>
            <person name="Ireland A."/>
            <person name="Larimer J."/>
            <person name="McCowan C."/>
            <person name="Murphy C."/>
            <person name="Pearson M."/>
            <person name="Poon T.W."/>
            <person name="Priest M."/>
            <person name="Roberts A."/>
            <person name="Saif S."/>
            <person name="Shea T."/>
            <person name="Sykes S."/>
            <person name="Wortman J."/>
            <person name="Nusbaum C."/>
            <person name="Birren B."/>
        </authorList>
    </citation>
    <scope>NUCLEOTIDE SEQUENCE</scope>
    <source>
        <strain evidence="2">25433</strain>
    </source>
</reference>
<dbReference type="AlphaFoldDB" id="X0MN55"/>
<dbReference type="HOGENOM" id="CLU_1981687_0_0_1"/>
<dbReference type="Proteomes" id="UP000030701">
    <property type="component" value="Unassembled WGS sequence"/>
</dbReference>
<reference evidence="2" key="1">
    <citation type="submission" date="2011-11" db="EMBL/GenBank/DDBJ databases">
        <title>The Genome Sequence of Fusarium oxysporum Cotton.</title>
        <authorList>
            <consortium name="The Broad Institute Genome Sequencing Platform"/>
            <person name="Ma L.-J."/>
            <person name="Gale L.R."/>
            <person name="Schwartz D.C."/>
            <person name="Zhou S."/>
            <person name="Corby-Kistler H."/>
            <person name="Young S.K."/>
            <person name="Zeng Q."/>
            <person name="Gargeya S."/>
            <person name="Fitzgerald M."/>
            <person name="Haas B."/>
            <person name="Abouelleil A."/>
            <person name="Alvarado L."/>
            <person name="Arachchi H.M."/>
            <person name="Berlin A."/>
            <person name="Brown A."/>
            <person name="Chapman S.B."/>
            <person name="Chen Z."/>
            <person name="Dunbar C."/>
            <person name="Freedman E."/>
            <person name="Gearin G."/>
            <person name="Goldberg J."/>
            <person name="Griggs A."/>
            <person name="Gujja S."/>
            <person name="Heiman D."/>
            <person name="Howarth C."/>
            <person name="Larson L."/>
            <person name="Lui A."/>
            <person name="MacDonald P.J.P."/>
            <person name="Montmayeur A."/>
            <person name="Murphy C."/>
            <person name="Neiman D."/>
            <person name="Pearson M."/>
            <person name="Priest M."/>
            <person name="Roberts A."/>
            <person name="Saif S."/>
            <person name="Shea T."/>
            <person name="Shenoy N."/>
            <person name="Sisk P."/>
            <person name="Stolte C."/>
            <person name="Sykes S."/>
            <person name="Wortman J."/>
            <person name="Nusbaum C."/>
            <person name="Birren B."/>
        </authorList>
    </citation>
    <scope>NUCLEOTIDE SEQUENCE [LARGE SCALE GENOMIC DNA]</scope>
    <source>
        <strain evidence="2">25433</strain>
    </source>
</reference>
<proteinExistence type="predicted"/>
<name>X0MN55_FUSOX</name>
<evidence type="ECO:0000256" key="1">
    <source>
        <dbReference type="SAM" id="Phobius"/>
    </source>
</evidence>
<dbReference type="OrthoDB" id="5230947at2759"/>
<keyword evidence="1" id="KW-0812">Transmembrane</keyword>